<sequence>MKKLFLIATIMVAGSMSANTISSETEILEENTTVVKAEAAAAYGCVPTTLSCGITGMACGETLADVIDIAIIADDILCGN</sequence>
<dbReference type="AlphaFoldDB" id="A0A316WTP0"/>
<keyword evidence="1" id="KW-0732">Signal</keyword>
<gene>
    <name evidence="2" type="ORF">C1638_013155</name>
</gene>
<evidence type="ECO:0000256" key="1">
    <source>
        <dbReference type="SAM" id="SignalP"/>
    </source>
</evidence>
<accession>A0A316WTP0</accession>
<dbReference type="RefSeq" id="WP_109621620.1">
    <property type="nucleotide sequence ID" value="NZ_PPEI02000003.1"/>
</dbReference>
<feature type="signal peptide" evidence="1">
    <location>
        <begin position="1"/>
        <end position="18"/>
    </location>
</feature>
<evidence type="ECO:0000313" key="3">
    <source>
        <dbReference type="Proteomes" id="UP000236182"/>
    </source>
</evidence>
<protein>
    <submittedName>
        <fullName evidence="2">Uncharacterized protein</fullName>
    </submittedName>
</protein>
<organism evidence="2 3">
    <name type="scientific">Chryseobacterium oncorhynchi</name>
    <dbReference type="NCBI Taxonomy" id="741074"/>
    <lineage>
        <taxon>Bacteria</taxon>
        <taxon>Pseudomonadati</taxon>
        <taxon>Bacteroidota</taxon>
        <taxon>Flavobacteriia</taxon>
        <taxon>Flavobacteriales</taxon>
        <taxon>Weeksellaceae</taxon>
        <taxon>Chryseobacterium group</taxon>
        <taxon>Chryseobacterium</taxon>
    </lineage>
</organism>
<comment type="caution">
    <text evidence="2">The sequence shown here is derived from an EMBL/GenBank/DDBJ whole genome shotgun (WGS) entry which is preliminary data.</text>
</comment>
<proteinExistence type="predicted"/>
<feature type="chain" id="PRO_5016378572" evidence="1">
    <location>
        <begin position="19"/>
        <end position="80"/>
    </location>
</feature>
<dbReference type="Proteomes" id="UP000236182">
    <property type="component" value="Unassembled WGS sequence"/>
</dbReference>
<name>A0A316WTP0_9FLAO</name>
<evidence type="ECO:0000313" key="2">
    <source>
        <dbReference type="EMBL" id="PWN64812.1"/>
    </source>
</evidence>
<reference evidence="2" key="1">
    <citation type="submission" date="2018-04" db="EMBL/GenBank/DDBJ databases">
        <title>Draft Genome Sequences of Chryseobacterium lactis NCTC11390T isolated from milk, Chryseobacterium oncorhynchi 701B-08T from rainbow trout, and Chryseobacterium viscerum 687B-08T from diseased fish.</title>
        <authorList>
            <person name="Jeong J.-J."/>
            <person name="Lee Y.J."/>
            <person name="Pathiraja D."/>
            <person name="Park B."/>
            <person name="Choi I.-G."/>
            <person name="Kim K.D."/>
        </authorList>
    </citation>
    <scope>NUCLEOTIDE SEQUENCE [LARGE SCALE GENOMIC DNA]</scope>
    <source>
        <strain evidence="2">701B-08</strain>
    </source>
</reference>
<dbReference type="OrthoDB" id="1452818at2"/>
<dbReference type="EMBL" id="PPEI02000003">
    <property type="protein sequence ID" value="PWN64812.1"/>
    <property type="molecule type" value="Genomic_DNA"/>
</dbReference>
<keyword evidence="3" id="KW-1185">Reference proteome</keyword>